<evidence type="ECO:0000256" key="2">
    <source>
        <dbReference type="ARBA" id="ARBA00023002"/>
    </source>
</evidence>
<comment type="similarity">
    <text evidence="1">Belongs to the short-chain dehydrogenases/reductases (SDR) family.</text>
</comment>
<accession>A0A0J6G943</accession>
<evidence type="ECO:0000313" key="3">
    <source>
        <dbReference type="EMBL" id="SEE95588.1"/>
    </source>
</evidence>
<dbReference type="CDD" id="cd11731">
    <property type="entry name" value="Lin1944_like_SDR_c"/>
    <property type="match status" value="1"/>
</dbReference>
<organism evidence="3 4">
    <name type="scientific">Pseudomonas deceptionensis</name>
    <dbReference type="NCBI Taxonomy" id="882211"/>
    <lineage>
        <taxon>Bacteria</taxon>
        <taxon>Pseudomonadati</taxon>
        <taxon>Pseudomonadota</taxon>
        <taxon>Gammaproteobacteria</taxon>
        <taxon>Pseudomonadales</taxon>
        <taxon>Pseudomonadaceae</taxon>
        <taxon>Pseudomonas</taxon>
    </lineage>
</organism>
<dbReference type="Pfam" id="PF13561">
    <property type="entry name" value="adh_short_C2"/>
    <property type="match status" value="1"/>
</dbReference>
<dbReference type="PANTHER" id="PTHR43477:SF1">
    <property type="entry name" value="DIHYDROANTICAPSIN 7-DEHYDROGENASE"/>
    <property type="match status" value="1"/>
</dbReference>
<dbReference type="SUPFAM" id="SSF51735">
    <property type="entry name" value="NAD(P)-binding Rossmann-fold domains"/>
    <property type="match status" value="1"/>
</dbReference>
<reference evidence="3" key="1">
    <citation type="submission" date="2016-10" db="EMBL/GenBank/DDBJ databases">
        <authorList>
            <person name="Varghese N."/>
            <person name="Submissions S."/>
        </authorList>
    </citation>
    <scope>NUCLEOTIDE SEQUENCE [LARGE SCALE GENOMIC DNA]</scope>
    <source>
        <strain evidence="3">LMG 25555</strain>
    </source>
</reference>
<dbReference type="InterPro" id="IPR036291">
    <property type="entry name" value="NAD(P)-bd_dom_sf"/>
</dbReference>
<dbReference type="PANTHER" id="PTHR43477">
    <property type="entry name" value="DIHYDROANTICAPSIN 7-DEHYDROGENASE"/>
    <property type="match status" value="1"/>
</dbReference>
<proteinExistence type="inferred from homology"/>
<dbReference type="PRINTS" id="PR00081">
    <property type="entry name" value="GDHRDH"/>
</dbReference>
<dbReference type="Proteomes" id="UP000183613">
    <property type="component" value="Unassembled WGS sequence"/>
</dbReference>
<dbReference type="InterPro" id="IPR002347">
    <property type="entry name" value="SDR_fam"/>
</dbReference>
<dbReference type="PATRIC" id="fig|882211.3.peg.4407"/>
<dbReference type="Gene3D" id="3.40.50.720">
    <property type="entry name" value="NAD(P)-binding Rossmann-like Domain"/>
    <property type="match status" value="1"/>
</dbReference>
<gene>
    <name evidence="3" type="ORF">SAMN04489800_3094</name>
</gene>
<dbReference type="OrthoDB" id="9806974at2"/>
<dbReference type="EMBL" id="FNUD01000002">
    <property type="protein sequence ID" value="SEE95588.1"/>
    <property type="molecule type" value="Genomic_DNA"/>
</dbReference>
<evidence type="ECO:0000313" key="4">
    <source>
        <dbReference type="Proteomes" id="UP000183613"/>
    </source>
</evidence>
<keyword evidence="4" id="KW-1185">Reference proteome</keyword>
<protein>
    <submittedName>
        <fullName evidence="3">NAD(P)-dependent dehydrogenase, short-chain alcohol dehydrogenase family</fullName>
    </submittedName>
</protein>
<dbReference type="RefSeq" id="WP_048362000.1">
    <property type="nucleotide sequence ID" value="NZ_FNUD01000002.1"/>
</dbReference>
<name>A0A0J6G943_PSEDM</name>
<keyword evidence="2" id="KW-0560">Oxidoreductase</keyword>
<dbReference type="NCBIfam" id="NF005449">
    <property type="entry name" value="PRK07041.1"/>
    <property type="match status" value="1"/>
</dbReference>
<sequence length="238" mass="24311">MSYQGKKVVILGGGSGMGLALAKKVISSGGTVVIGGRNAAKLDNAAAMLGDRASYIAFDLGDEAAVKAAFEKIGAFDHLVTTAAELTFAAVSDLTTEQVESMLVSKFWGPFYASKYAAPHIAKNGSITFFSGLAAYRPAPGASIVAALNAALEGFAMTLALEIKPVRVNVVSPGVVDTPTWDFLGAEDRQGLFDSVAGSLPVGRVGQADDLADAALSLMGNGFINGTVLHVDGGGRIA</sequence>
<dbReference type="GO" id="GO:0016491">
    <property type="term" value="F:oxidoreductase activity"/>
    <property type="evidence" value="ECO:0007669"/>
    <property type="project" value="UniProtKB-KW"/>
</dbReference>
<comment type="caution">
    <text evidence="3">The sequence shown here is derived from an EMBL/GenBank/DDBJ whole genome shotgun (WGS) entry which is preliminary data.</text>
</comment>
<dbReference type="InterPro" id="IPR051122">
    <property type="entry name" value="SDR_DHRS6-like"/>
</dbReference>
<evidence type="ECO:0000256" key="1">
    <source>
        <dbReference type="ARBA" id="ARBA00006484"/>
    </source>
</evidence>
<dbReference type="AlphaFoldDB" id="A0A0J6G943"/>